<dbReference type="GO" id="GO:0003700">
    <property type="term" value="F:DNA-binding transcription factor activity"/>
    <property type="evidence" value="ECO:0007669"/>
    <property type="project" value="TreeGrafter"/>
</dbReference>
<dbReference type="InterPro" id="IPR029016">
    <property type="entry name" value="GAF-like_dom_sf"/>
</dbReference>
<dbReference type="InterPro" id="IPR005471">
    <property type="entry name" value="Tscrpt_reg_IclR_N"/>
</dbReference>
<accession>A0A2J7YWS5</accession>
<keyword evidence="3" id="KW-0804">Transcription</keyword>
<keyword evidence="1" id="KW-0805">Transcription regulation</keyword>
<sequence>MGSMTRNSSQGNMLDKAVAVLDCFRPDGGAFRLTELSARTGLAKTTVFRLCADLVRLGLLERDAETYRLGGALFELGSLVPRRRDLREAALPFLQDLFEATHETVHLGMREGHEVVYVERIHGHDALRLPSRIGGRLPLTCTGVGKALLAFSGSELVEEVLAAPLPRLTAHSITDPDRLRTAVEQAQVAGLAYEEEEAAPGVSCIAAPVFDGPTAVAALSVAVPRGRFRPAHLAPAVRTAALGLSRALRSGT</sequence>
<comment type="caution">
    <text evidence="6">The sequence shown here is derived from an EMBL/GenBank/DDBJ whole genome shotgun (WGS) entry which is preliminary data.</text>
</comment>
<evidence type="ECO:0000256" key="3">
    <source>
        <dbReference type="ARBA" id="ARBA00023163"/>
    </source>
</evidence>
<keyword evidence="2" id="KW-0238">DNA-binding</keyword>
<dbReference type="PANTHER" id="PTHR30136:SF24">
    <property type="entry name" value="HTH-TYPE TRANSCRIPTIONAL REPRESSOR ALLR"/>
    <property type="match status" value="1"/>
</dbReference>
<feature type="domain" description="HTH iclR-type" evidence="4">
    <location>
        <begin position="11"/>
        <end position="71"/>
    </location>
</feature>
<dbReference type="InterPro" id="IPR036388">
    <property type="entry name" value="WH-like_DNA-bd_sf"/>
</dbReference>
<dbReference type="SUPFAM" id="SSF46785">
    <property type="entry name" value="Winged helix' DNA-binding domain"/>
    <property type="match status" value="1"/>
</dbReference>
<organism evidence="6 7">
    <name type="scientific">Streptomyces malaysiensis</name>
    <dbReference type="NCBI Taxonomy" id="92644"/>
    <lineage>
        <taxon>Bacteria</taxon>
        <taxon>Bacillati</taxon>
        <taxon>Actinomycetota</taxon>
        <taxon>Actinomycetes</taxon>
        <taxon>Kitasatosporales</taxon>
        <taxon>Streptomycetaceae</taxon>
        <taxon>Streptomyces</taxon>
        <taxon>Streptomyces violaceusniger group</taxon>
    </lineage>
</organism>
<dbReference type="Pfam" id="PF01614">
    <property type="entry name" value="IclR_C"/>
    <property type="match status" value="1"/>
</dbReference>
<evidence type="ECO:0000313" key="6">
    <source>
        <dbReference type="EMBL" id="PNG92471.1"/>
    </source>
</evidence>
<protein>
    <recommendedName>
        <fullName evidence="8">IclR family transcriptional regulator</fullName>
    </recommendedName>
</protein>
<dbReference type="GO" id="GO:0003677">
    <property type="term" value="F:DNA binding"/>
    <property type="evidence" value="ECO:0007669"/>
    <property type="project" value="UniProtKB-KW"/>
</dbReference>
<dbReference type="InterPro" id="IPR036390">
    <property type="entry name" value="WH_DNA-bd_sf"/>
</dbReference>
<dbReference type="Gene3D" id="3.30.450.40">
    <property type="match status" value="1"/>
</dbReference>
<evidence type="ECO:0000313" key="7">
    <source>
        <dbReference type="Proteomes" id="UP000236520"/>
    </source>
</evidence>
<gene>
    <name evidence="6" type="ORF">SMF913_27936</name>
</gene>
<evidence type="ECO:0008006" key="8">
    <source>
        <dbReference type="Google" id="ProtNLM"/>
    </source>
</evidence>
<dbReference type="GO" id="GO:0045892">
    <property type="term" value="P:negative regulation of DNA-templated transcription"/>
    <property type="evidence" value="ECO:0007669"/>
    <property type="project" value="TreeGrafter"/>
</dbReference>
<evidence type="ECO:0000256" key="2">
    <source>
        <dbReference type="ARBA" id="ARBA00023125"/>
    </source>
</evidence>
<dbReference type="InterPro" id="IPR050707">
    <property type="entry name" value="HTH_MetabolicPath_Reg"/>
</dbReference>
<dbReference type="PROSITE" id="PS51077">
    <property type="entry name" value="HTH_ICLR"/>
    <property type="match status" value="1"/>
</dbReference>
<dbReference type="Proteomes" id="UP000236520">
    <property type="component" value="Unassembled WGS sequence"/>
</dbReference>
<dbReference type="SUPFAM" id="SSF55781">
    <property type="entry name" value="GAF domain-like"/>
    <property type="match status" value="1"/>
</dbReference>
<reference evidence="6 7" key="1">
    <citation type="submission" date="2015-09" db="EMBL/GenBank/DDBJ databases">
        <title>Genome sequence, genome mining and natural product profiling of a biocontrol bacterium Streptomyces malaysiensis F913.</title>
        <authorList>
            <person name="Xu Y."/>
            <person name="Wei J."/>
            <person name="Xie J."/>
            <person name="Li T."/>
            <person name="Zhou Z."/>
        </authorList>
    </citation>
    <scope>NUCLEOTIDE SEQUENCE [LARGE SCALE GENOMIC DNA]</scope>
    <source>
        <strain evidence="6 7">F913</strain>
    </source>
</reference>
<dbReference type="Pfam" id="PF09339">
    <property type="entry name" value="HTH_IclR"/>
    <property type="match status" value="1"/>
</dbReference>
<keyword evidence="7" id="KW-1185">Reference proteome</keyword>
<dbReference type="PANTHER" id="PTHR30136">
    <property type="entry name" value="HELIX-TURN-HELIX TRANSCRIPTIONAL REGULATOR, ICLR FAMILY"/>
    <property type="match status" value="1"/>
</dbReference>
<dbReference type="InterPro" id="IPR014757">
    <property type="entry name" value="Tscrpt_reg_IclR_C"/>
</dbReference>
<name>A0A2J7YWS5_STRMQ</name>
<dbReference type="SMART" id="SM00346">
    <property type="entry name" value="HTH_ICLR"/>
    <property type="match status" value="1"/>
</dbReference>
<feature type="domain" description="IclR-ED" evidence="5">
    <location>
        <begin position="72"/>
        <end position="250"/>
    </location>
</feature>
<evidence type="ECO:0000259" key="5">
    <source>
        <dbReference type="PROSITE" id="PS51078"/>
    </source>
</evidence>
<dbReference type="PROSITE" id="PS51078">
    <property type="entry name" value="ICLR_ED"/>
    <property type="match status" value="1"/>
</dbReference>
<proteinExistence type="predicted"/>
<dbReference type="EMBL" id="LJIW01000002">
    <property type="protein sequence ID" value="PNG92471.1"/>
    <property type="molecule type" value="Genomic_DNA"/>
</dbReference>
<evidence type="ECO:0000256" key="1">
    <source>
        <dbReference type="ARBA" id="ARBA00023015"/>
    </source>
</evidence>
<dbReference type="AlphaFoldDB" id="A0A2J7YWS5"/>
<dbReference type="Gene3D" id="1.10.10.10">
    <property type="entry name" value="Winged helix-like DNA-binding domain superfamily/Winged helix DNA-binding domain"/>
    <property type="match status" value="1"/>
</dbReference>
<evidence type="ECO:0000259" key="4">
    <source>
        <dbReference type="PROSITE" id="PS51077"/>
    </source>
</evidence>